<sequence length="154" mass="15965">MPTLVDTPDVLDAAKDIPISASKSKAGKQRTNAPTGPSDASSFSSQAIAAANLAAAVQMAASLQLKIEWSFVTLDAVFSAWCHSCSSQSDNIAGIVPIGISLLVGMANSHTRTNPTSALKATQDSPPFVHVSKTDSAPQLKSIDQDRLTLKGGM</sequence>
<keyword evidence="3" id="KW-1185">Reference proteome</keyword>
<evidence type="ECO:0000256" key="1">
    <source>
        <dbReference type="SAM" id="MobiDB-lite"/>
    </source>
</evidence>
<reference evidence="2" key="1">
    <citation type="submission" date="2020-06" db="EMBL/GenBank/DDBJ databases">
        <authorList>
            <consortium name="Plant Systems Biology data submission"/>
        </authorList>
    </citation>
    <scope>NUCLEOTIDE SEQUENCE</scope>
    <source>
        <strain evidence="2">D6</strain>
    </source>
</reference>
<dbReference type="EMBL" id="CAICTM010000507">
    <property type="protein sequence ID" value="CAB9511884.1"/>
    <property type="molecule type" value="Genomic_DNA"/>
</dbReference>
<feature type="region of interest" description="Disordered" evidence="1">
    <location>
        <begin position="113"/>
        <end position="136"/>
    </location>
</feature>
<accession>A0A9N8E0P7</accession>
<dbReference type="AlphaFoldDB" id="A0A9N8E0P7"/>
<organism evidence="2 3">
    <name type="scientific">Seminavis robusta</name>
    <dbReference type="NCBI Taxonomy" id="568900"/>
    <lineage>
        <taxon>Eukaryota</taxon>
        <taxon>Sar</taxon>
        <taxon>Stramenopiles</taxon>
        <taxon>Ochrophyta</taxon>
        <taxon>Bacillariophyta</taxon>
        <taxon>Bacillariophyceae</taxon>
        <taxon>Bacillariophycidae</taxon>
        <taxon>Naviculales</taxon>
        <taxon>Naviculaceae</taxon>
        <taxon>Seminavis</taxon>
    </lineage>
</organism>
<feature type="compositionally biased region" description="Polar residues" evidence="1">
    <location>
        <begin position="113"/>
        <end position="125"/>
    </location>
</feature>
<comment type="caution">
    <text evidence="2">The sequence shown here is derived from an EMBL/GenBank/DDBJ whole genome shotgun (WGS) entry which is preliminary data.</text>
</comment>
<evidence type="ECO:0000313" key="2">
    <source>
        <dbReference type="EMBL" id="CAB9511884.1"/>
    </source>
</evidence>
<dbReference type="Proteomes" id="UP001153069">
    <property type="component" value="Unassembled WGS sequence"/>
</dbReference>
<name>A0A9N8E0P7_9STRA</name>
<dbReference type="OrthoDB" id="10266026at2759"/>
<protein>
    <submittedName>
        <fullName evidence="2">Uncharacterized protein</fullName>
    </submittedName>
</protein>
<evidence type="ECO:0000313" key="3">
    <source>
        <dbReference type="Proteomes" id="UP001153069"/>
    </source>
</evidence>
<proteinExistence type="predicted"/>
<gene>
    <name evidence="2" type="ORF">SEMRO_508_G156710.1</name>
</gene>
<feature type="region of interest" description="Disordered" evidence="1">
    <location>
        <begin position="21"/>
        <end position="41"/>
    </location>
</feature>